<evidence type="ECO:0000256" key="2">
    <source>
        <dbReference type="ARBA" id="ARBA00018987"/>
    </source>
</evidence>
<dbReference type="InterPro" id="IPR013894">
    <property type="entry name" value="RMI1_OB"/>
</dbReference>
<accession>A0ABR4GQL8</accession>
<gene>
    <name evidence="5" type="ORF">BJX66DRAFT_99408</name>
</gene>
<organism evidence="5 6">
    <name type="scientific">Aspergillus keveii</name>
    <dbReference type="NCBI Taxonomy" id="714993"/>
    <lineage>
        <taxon>Eukaryota</taxon>
        <taxon>Fungi</taxon>
        <taxon>Dikarya</taxon>
        <taxon>Ascomycota</taxon>
        <taxon>Pezizomycotina</taxon>
        <taxon>Eurotiomycetes</taxon>
        <taxon>Eurotiomycetidae</taxon>
        <taxon>Eurotiales</taxon>
        <taxon>Aspergillaceae</taxon>
        <taxon>Aspergillus</taxon>
        <taxon>Aspergillus subgen. Nidulantes</taxon>
    </lineage>
</organism>
<dbReference type="Pfam" id="PF21000">
    <property type="entry name" value="RMI1_N_N"/>
    <property type="match status" value="1"/>
</dbReference>
<feature type="domain" description="RecQ mediated genome instability protein 1 OB-fold" evidence="3">
    <location>
        <begin position="70"/>
        <end position="220"/>
    </location>
</feature>
<evidence type="ECO:0000259" key="4">
    <source>
        <dbReference type="Pfam" id="PF21000"/>
    </source>
</evidence>
<reference evidence="5 6" key="1">
    <citation type="submission" date="2024-07" db="EMBL/GenBank/DDBJ databases">
        <title>Section-level genome sequencing and comparative genomics of Aspergillus sections Usti and Cavernicolus.</title>
        <authorList>
            <consortium name="Lawrence Berkeley National Laboratory"/>
            <person name="Nybo J.L."/>
            <person name="Vesth T.C."/>
            <person name="Theobald S."/>
            <person name="Frisvad J.C."/>
            <person name="Larsen T.O."/>
            <person name="Kjaerboelling I."/>
            <person name="Rothschild-Mancinelli K."/>
            <person name="Lyhne E.K."/>
            <person name="Kogle M.E."/>
            <person name="Barry K."/>
            <person name="Clum A."/>
            <person name="Na H."/>
            <person name="Ledsgaard L."/>
            <person name="Lin J."/>
            <person name="Lipzen A."/>
            <person name="Kuo A."/>
            <person name="Riley R."/>
            <person name="Mondo S."/>
            <person name="Labutti K."/>
            <person name="Haridas S."/>
            <person name="Pangalinan J."/>
            <person name="Salamov A.A."/>
            <person name="Simmons B.A."/>
            <person name="Magnuson J.K."/>
            <person name="Chen J."/>
            <person name="Drula E."/>
            <person name="Henrissat B."/>
            <person name="Wiebenga A."/>
            <person name="Lubbers R.J."/>
            <person name="Gomes A.C."/>
            <person name="Makela M.R."/>
            <person name="Stajich J."/>
            <person name="Grigoriev I.V."/>
            <person name="Mortensen U.H."/>
            <person name="De Vries R.P."/>
            <person name="Baker S.E."/>
            <person name="Andersen M.R."/>
        </authorList>
    </citation>
    <scope>NUCLEOTIDE SEQUENCE [LARGE SCALE GENOMIC DNA]</scope>
    <source>
        <strain evidence="5 6">CBS 209.92</strain>
    </source>
</reference>
<dbReference type="Proteomes" id="UP001610563">
    <property type="component" value="Unassembled WGS sequence"/>
</dbReference>
<name>A0ABR4GQL8_9EURO</name>
<comment type="similarity">
    <text evidence="1">Belongs to the RMI1 family.</text>
</comment>
<dbReference type="SMART" id="SM01161">
    <property type="entry name" value="DUF1767"/>
    <property type="match status" value="1"/>
</dbReference>
<evidence type="ECO:0000313" key="6">
    <source>
        <dbReference type="Proteomes" id="UP001610563"/>
    </source>
</evidence>
<dbReference type="PANTHER" id="PTHR14790:SF15">
    <property type="entry name" value="RECQ-MEDIATED GENOME INSTABILITY PROTEIN 1"/>
    <property type="match status" value="1"/>
</dbReference>
<comment type="caution">
    <text evidence="5">The sequence shown here is derived from an EMBL/GenBank/DDBJ whole genome shotgun (WGS) entry which is preliminary data.</text>
</comment>
<evidence type="ECO:0000313" key="5">
    <source>
        <dbReference type="EMBL" id="KAL2800775.1"/>
    </source>
</evidence>
<sequence length="239" mass="25835">MTNIHDQITTHLLQTKSFPVSPTWLHSFLSTISAAQRNTPIPALTQTALFRLLTSDIRESLTSSASTILPVDIPDANVRERRLTGTIPVQVLDIEDIGTSSWSQVEAIERVERGEAVRGREIVRTVNVGDEDQDELATTANANASNGPHRLILQDAKGTRVMGIEMKKITGLAIGKMAIGAKLLLRGVVVGRGMVLLTPDTVTVLGGKIEAMDQAWRAGRKERLLQKVTAEAGTDAGRA</sequence>
<keyword evidence="6" id="KW-1185">Reference proteome</keyword>
<dbReference type="InterPro" id="IPR049363">
    <property type="entry name" value="RMI1_N"/>
</dbReference>
<dbReference type="Gene3D" id="2.40.50.770">
    <property type="entry name" value="RecQ-mediated genome instability protein Rmi1, C-terminal domain"/>
    <property type="match status" value="1"/>
</dbReference>
<dbReference type="EMBL" id="JBFTWV010000002">
    <property type="protein sequence ID" value="KAL2800775.1"/>
    <property type="molecule type" value="Genomic_DNA"/>
</dbReference>
<protein>
    <recommendedName>
        <fullName evidence="2">RecQ-mediated genome instability protein 1</fullName>
    </recommendedName>
</protein>
<feature type="domain" description="RMI1 N-terminal" evidence="4">
    <location>
        <begin position="12"/>
        <end position="60"/>
    </location>
</feature>
<dbReference type="PANTHER" id="PTHR14790">
    <property type="entry name" value="RECQ-MEDIATED GENOME INSTABILITY PROTEIN 1 RMI1"/>
    <property type="match status" value="1"/>
</dbReference>
<dbReference type="InterPro" id="IPR042470">
    <property type="entry name" value="RMI1_N_C_sf"/>
</dbReference>
<proteinExistence type="inferred from homology"/>
<dbReference type="Pfam" id="PF08585">
    <property type="entry name" value="RMI1_N_C"/>
    <property type="match status" value="1"/>
</dbReference>
<evidence type="ECO:0000259" key="3">
    <source>
        <dbReference type="Pfam" id="PF08585"/>
    </source>
</evidence>
<evidence type="ECO:0000256" key="1">
    <source>
        <dbReference type="ARBA" id="ARBA00006395"/>
    </source>
</evidence>